<evidence type="ECO:0000313" key="1">
    <source>
        <dbReference type="EMBL" id="TCO07587.1"/>
    </source>
</evidence>
<comment type="caution">
    <text evidence="1">The sequence shown here is derived from an EMBL/GenBank/DDBJ whole genome shotgun (WGS) entry which is preliminary data.</text>
</comment>
<gene>
    <name evidence="1" type="ORF">EV644_1549</name>
</gene>
<accession>A0ABY2B5S0</accession>
<dbReference type="EMBL" id="SLWM01000054">
    <property type="protein sequence ID" value="TCO07587.1"/>
    <property type="molecule type" value="Genomic_DNA"/>
</dbReference>
<keyword evidence="2" id="KW-1185">Reference proteome</keyword>
<organism evidence="1 2">
    <name type="scientific">Kribbella orskensis</name>
    <dbReference type="NCBI Taxonomy" id="2512216"/>
    <lineage>
        <taxon>Bacteria</taxon>
        <taxon>Bacillati</taxon>
        <taxon>Actinomycetota</taxon>
        <taxon>Actinomycetes</taxon>
        <taxon>Propionibacteriales</taxon>
        <taxon>Kribbellaceae</taxon>
        <taxon>Kribbella</taxon>
    </lineage>
</organism>
<dbReference type="Pfam" id="PF11042">
    <property type="entry name" value="DUF2750"/>
    <property type="match status" value="1"/>
</dbReference>
<dbReference type="InterPro" id="IPR021284">
    <property type="entry name" value="DUF2750"/>
</dbReference>
<name>A0ABY2B5S0_9ACTN</name>
<protein>
    <submittedName>
        <fullName evidence="1">Uncharacterized protein DUF2750</fullName>
    </submittedName>
</protein>
<proteinExistence type="predicted"/>
<reference evidence="1 2" key="1">
    <citation type="journal article" date="2015" name="Stand. Genomic Sci.">
        <title>Genomic Encyclopedia of Bacterial and Archaeal Type Strains, Phase III: the genomes of soil and plant-associated and newly described type strains.</title>
        <authorList>
            <person name="Whitman W.B."/>
            <person name="Woyke T."/>
            <person name="Klenk H.P."/>
            <person name="Zhou Y."/>
            <person name="Lilburn T.G."/>
            <person name="Beck B.J."/>
            <person name="De Vos P."/>
            <person name="Vandamme P."/>
            <person name="Eisen J.A."/>
            <person name="Garrity G."/>
            <person name="Hugenholtz P."/>
            <person name="Kyrpides N.C."/>
        </authorList>
    </citation>
    <scope>NUCLEOTIDE SEQUENCE [LARGE SCALE GENOMIC DNA]</scope>
    <source>
        <strain evidence="1 2">VKM Ac-2538</strain>
    </source>
</reference>
<dbReference type="Proteomes" id="UP000295818">
    <property type="component" value="Unassembled WGS sequence"/>
</dbReference>
<evidence type="ECO:0000313" key="2">
    <source>
        <dbReference type="Proteomes" id="UP000295818"/>
    </source>
</evidence>
<sequence>MGRDGASWWARRLLGRGRVLPHLPARVGVHSVGFGWRLTAADDCLSRGLCEHGFVSTSAARAAAFFREARTSQRVWAIRDQGGFPAPATGDGLRAMPFWSARSRAEKVIATVPAYSGTGRDRPVGLPRAVAAGAQERRTASRSELVRHRDCPTTCRRSRSSDAWRRRECGRSGCSSGAFYGHLDLAQWTVEPPTHVDGGGRAAAVATSSLSLSERTSVRQATTRTVAVRASSDRCRPASGRVQFVCASHEHDAGEHAL</sequence>